<reference evidence="7 8" key="1">
    <citation type="journal article" date="2019" name="Int. J. Syst. Evol. Microbiol.">
        <title>The Global Catalogue of Microorganisms (GCM) 10K type strain sequencing project: providing services to taxonomists for standard genome sequencing and annotation.</title>
        <authorList>
            <consortium name="The Broad Institute Genomics Platform"/>
            <consortium name="The Broad Institute Genome Sequencing Center for Infectious Disease"/>
            <person name="Wu L."/>
            <person name="Ma J."/>
        </authorList>
    </citation>
    <scope>NUCLEOTIDE SEQUENCE [LARGE SCALE GENOMIC DNA]</scope>
    <source>
        <strain evidence="7 8">CGMCC 1.12125</strain>
    </source>
</reference>
<evidence type="ECO:0000256" key="2">
    <source>
        <dbReference type="ARBA" id="ARBA00022980"/>
    </source>
</evidence>
<dbReference type="Pfam" id="PF00338">
    <property type="entry name" value="Ribosomal_S10"/>
    <property type="match status" value="1"/>
</dbReference>
<feature type="region of interest" description="Disordered" evidence="5">
    <location>
        <begin position="30"/>
        <end position="49"/>
    </location>
</feature>
<feature type="compositionally biased region" description="Basic and acidic residues" evidence="5">
    <location>
        <begin position="30"/>
        <end position="47"/>
    </location>
</feature>
<comment type="caution">
    <text evidence="7">The sequence shown here is derived from an EMBL/GenBank/DDBJ whole genome shotgun (WGS) entry which is preliminary data.</text>
</comment>
<sequence length="107" mass="12076">MPFVTKLTLKSGDRHSLDDVVDTIKESAARKGVELKGPHPHPPDEKNVPQLKGLVDEHAQFDSWNYTVYTRTIEIVGHDEFARSVAGREFPDGVHVSAEIEQQRQMN</sequence>
<comment type="function">
    <text evidence="4">Involved in the binding of tRNA to the ribosomes.</text>
</comment>
<gene>
    <name evidence="4" type="primary">rps10</name>
    <name evidence="7" type="ORF">ACFR9U_08775</name>
</gene>
<dbReference type="InterPro" id="IPR001848">
    <property type="entry name" value="Ribosomal_uS10"/>
</dbReference>
<evidence type="ECO:0000256" key="4">
    <source>
        <dbReference type="HAMAP-Rule" id="MF_00508"/>
    </source>
</evidence>
<name>A0ABD6CAW2_9EURY</name>
<feature type="domain" description="Small ribosomal subunit protein uS10" evidence="6">
    <location>
        <begin position="6"/>
        <end position="99"/>
    </location>
</feature>
<comment type="similarity">
    <text evidence="1 4">Belongs to the universal ribosomal protein uS10 family.</text>
</comment>
<dbReference type="SUPFAM" id="SSF54999">
    <property type="entry name" value="Ribosomal protein S10"/>
    <property type="match status" value="1"/>
</dbReference>
<dbReference type="GO" id="GO:1990904">
    <property type="term" value="C:ribonucleoprotein complex"/>
    <property type="evidence" value="ECO:0007669"/>
    <property type="project" value="UniProtKB-KW"/>
</dbReference>
<dbReference type="InterPro" id="IPR036838">
    <property type="entry name" value="Ribosomal_uS10_dom_sf"/>
</dbReference>
<dbReference type="InterPro" id="IPR027486">
    <property type="entry name" value="Ribosomal_uS10_dom"/>
</dbReference>
<protein>
    <recommendedName>
        <fullName evidence="4">Small ribosomal subunit protein uS10</fullName>
    </recommendedName>
</protein>
<evidence type="ECO:0000313" key="8">
    <source>
        <dbReference type="Proteomes" id="UP001597119"/>
    </source>
</evidence>
<evidence type="ECO:0000256" key="1">
    <source>
        <dbReference type="ARBA" id="ARBA00007102"/>
    </source>
</evidence>
<dbReference type="SMART" id="SM01403">
    <property type="entry name" value="Ribosomal_S10"/>
    <property type="match status" value="1"/>
</dbReference>
<dbReference type="RefSeq" id="WP_247375248.1">
    <property type="nucleotide sequence ID" value="NZ_JALLGV010000001.1"/>
</dbReference>
<dbReference type="HAMAP" id="MF_00508">
    <property type="entry name" value="Ribosomal_uS10"/>
    <property type="match status" value="1"/>
</dbReference>
<evidence type="ECO:0000259" key="6">
    <source>
        <dbReference type="SMART" id="SM01403"/>
    </source>
</evidence>
<dbReference type="GO" id="GO:0005840">
    <property type="term" value="C:ribosome"/>
    <property type="evidence" value="ECO:0007669"/>
    <property type="project" value="UniProtKB-KW"/>
</dbReference>
<accession>A0ABD6CAW2</accession>
<evidence type="ECO:0000256" key="3">
    <source>
        <dbReference type="ARBA" id="ARBA00023274"/>
    </source>
</evidence>
<dbReference type="Gene3D" id="3.30.70.600">
    <property type="entry name" value="Ribosomal protein S10 domain"/>
    <property type="match status" value="1"/>
</dbReference>
<dbReference type="AlphaFoldDB" id="A0ABD6CAW2"/>
<keyword evidence="8" id="KW-1185">Reference proteome</keyword>
<proteinExistence type="inferred from homology"/>
<dbReference type="GO" id="GO:0000049">
    <property type="term" value="F:tRNA binding"/>
    <property type="evidence" value="ECO:0007669"/>
    <property type="project" value="UniProtKB-UniRule"/>
</dbReference>
<dbReference type="GO" id="GO:0006412">
    <property type="term" value="P:translation"/>
    <property type="evidence" value="ECO:0007669"/>
    <property type="project" value="UniProtKB-UniRule"/>
</dbReference>
<organism evidence="7 8">
    <name type="scientific">Halorientalis brevis</name>
    <dbReference type="NCBI Taxonomy" id="1126241"/>
    <lineage>
        <taxon>Archaea</taxon>
        <taxon>Methanobacteriati</taxon>
        <taxon>Methanobacteriota</taxon>
        <taxon>Stenosarchaea group</taxon>
        <taxon>Halobacteria</taxon>
        <taxon>Halobacteriales</taxon>
        <taxon>Haloarculaceae</taxon>
        <taxon>Halorientalis</taxon>
    </lineage>
</organism>
<dbReference type="EMBL" id="JBHUDJ010000003">
    <property type="protein sequence ID" value="MFD1587077.1"/>
    <property type="molecule type" value="Genomic_DNA"/>
</dbReference>
<evidence type="ECO:0000313" key="7">
    <source>
        <dbReference type="EMBL" id="MFD1587077.1"/>
    </source>
</evidence>
<keyword evidence="2 4" id="KW-0689">Ribosomal protein</keyword>
<evidence type="ECO:0000256" key="5">
    <source>
        <dbReference type="SAM" id="MobiDB-lite"/>
    </source>
</evidence>
<keyword evidence="3 4" id="KW-0687">Ribonucleoprotein</keyword>
<comment type="subunit">
    <text evidence="4">Part of the 30S ribosomal subunit.</text>
</comment>
<dbReference type="Proteomes" id="UP001597119">
    <property type="component" value="Unassembled WGS sequence"/>
</dbReference>